<dbReference type="Proteomes" id="UP000186955">
    <property type="component" value="Unassembled WGS sequence"/>
</dbReference>
<protein>
    <submittedName>
        <fullName evidence="1">Uncharacterized protein</fullName>
    </submittedName>
</protein>
<sequence>MSSISWPTYFAAERATFQRDLRIIIDILLTPGDNAERLSFCHTIADRSSFPGPLSTLHTANKPAGSTKEHLAQRHLSANINCLMYMFIDHPKEGRSSCFRSQLITT</sequence>
<accession>A0A1Q5UKU8</accession>
<evidence type="ECO:0000313" key="2">
    <source>
        <dbReference type="Proteomes" id="UP000186955"/>
    </source>
</evidence>
<name>A0A1Q5UKU8_9EURO</name>
<proteinExistence type="predicted"/>
<dbReference type="EMBL" id="MNBE01000157">
    <property type="protein sequence ID" value="OKP13097.1"/>
    <property type="molecule type" value="Genomic_DNA"/>
</dbReference>
<gene>
    <name evidence="1" type="ORF">PENSUB_1197</name>
</gene>
<dbReference type="AlphaFoldDB" id="A0A1Q5UKU8"/>
<comment type="caution">
    <text evidence="1">The sequence shown here is derived from an EMBL/GenBank/DDBJ whole genome shotgun (WGS) entry which is preliminary data.</text>
</comment>
<dbReference type="OrthoDB" id="4354695at2759"/>
<evidence type="ECO:0000313" key="1">
    <source>
        <dbReference type="EMBL" id="OKP13097.1"/>
    </source>
</evidence>
<organism evidence="1 2">
    <name type="scientific">Penicillium subrubescens</name>
    <dbReference type="NCBI Taxonomy" id="1316194"/>
    <lineage>
        <taxon>Eukaryota</taxon>
        <taxon>Fungi</taxon>
        <taxon>Dikarya</taxon>
        <taxon>Ascomycota</taxon>
        <taxon>Pezizomycotina</taxon>
        <taxon>Eurotiomycetes</taxon>
        <taxon>Eurotiomycetidae</taxon>
        <taxon>Eurotiales</taxon>
        <taxon>Aspergillaceae</taxon>
        <taxon>Penicillium</taxon>
    </lineage>
</organism>
<keyword evidence="2" id="KW-1185">Reference proteome</keyword>
<reference evidence="1 2" key="1">
    <citation type="submission" date="2016-10" db="EMBL/GenBank/DDBJ databases">
        <title>Genome sequence of the ascomycete fungus Penicillium subrubescens.</title>
        <authorList>
            <person name="De Vries R.P."/>
            <person name="Peng M."/>
            <person name="Dilokpimol A."/>
            <person name="Hilden K."/>
            <person name="Makela M.R."/>
            <person name="Grigoriev I."/>
            <person name="Riley R."/>
            <person name="Granchi Z."/>
        </authorList>
    </citation>
    <scope>NUCLEOTIDE SEQUENCE [LARGE SCALE GENOMIC DNA]</scope>
    <source>
        <strain evidence="1 2">CBS 132785</strain>
    </source>
</reference>